<evidence type="ECO:0000313" key="3">
    <source>
        <dbReference type="Proteomes" id="UP000245021"/>
    </source>
</evidence>
<dbReference type="PANTHER" id="PTHR11735:SF11">
    <property type="entry name" value="TRNA THREONYLCARBAMOYLADENOSINE BIOSYNTHESIS PROTEIN TSAB"/>
    <property type="match status" value="1"/>
</dbReference>
<dbReference type="NCBIfam" id="TIGR03725">
    <property type="entry name" value="T6A_YeaZ"/>
    <property type="match status" value="1"/>
</dbReference>
<dbReference type="OrthoDB" id="9784166at2"/>
<name>A0A2R5HIG2_9LACT</name>
<organism evidence="2 3">
    <name type="scientific">Lactococcus termiticola</name>
    <dbReference type="NCBI Taxonomy" id="2169526"/>
    <lineage>
        <taxon>Bacteria</taxon>
        <taxon>Bacillati</taxon>
        <taxon>Bacillota</taxon>
        <taxon>Bacilli</taxon>
        <taxon>Lactobacillales</taxon>
        <taxon>Streptococcaceae</taxon>
        <taxon>Lactococcus</taxon>
    </lineage>
</organism>
<dbReference type="InterPro" id="IPR043129">
    <property type="entry name" value="ATPase_NBD"/>
</dbReference>
<dbReference type="RefSeq" id="WP_109245088.1">
    <property type="nucleotide sequence ID" value="NZ_BFFO01000001.1"/>
</dbReference>
<feature type="domain" description="Gcp-like" evidence="1">
    <location>
        <begin position="32"/>
        <end position="222"/>
    </location>
</feature>
<reference evidence="2 3" key="1">
    <citation type="journal article" date="2018" name="Genome Announc.">
        <title>Draft Genome Sequence of Lactococcus sp. Strain NtB2 (JCM 32569), Isolated from the Gut of the Higher Termite Nasutitermes takasagoensis.</title>
        <authorList>
            <person name="Noda S."/>
            <person name="Aihara C."/>
            <person name="Yuki M."/>
            <person name="Ohkuma M."/>
        </authorList>
    </citation>
    <scope>NUCLEOTIDE SEQUENCE [LARGE SCALE GENOMIC DNA]</scope>
    <source>
        <strain evidence="2 3">NtB2</strain>
    </source>
</reference>
<protein>
    <submittedName>
        <fullName evidence="2">tRNA threonylcarbamoyladenosine biosynthesis protein TsaB</fullName>
    </submittedName>
</protein>
<dbReference type="InterPro" id="IPR022496">
    <property type="entry name" value="T6A_TsaB"/>
</dbReference>
<dbReference type="AlphaFoldDB" id="A0A2R5HIG2"/>
<evidence type="ECO:0000259" key="1">
    <source>
        <dbReference type="Pfam" id="PF00814"/>
    </source>
</evidence>
<dbReference type="GO" id="GO:0002949">
    <property type="term" value="P:tRNA threonylcarbamoyladenosine modification"/>
    <property type="evidence" value="ECO:0007669"/>
    <property type="project" value="InterPro"/>
</dbReference>
<keyword evidence="3" id="KW-1185">Reference proteome</keyword>
<sequence length="241" mass="26206">MKILAFDSSSKALAIAVTEDGKLLGEIRLNLKKNHSTTLMTSIDFLLAQMDMEGSDIDRIAVAKGPGSYTGLRLAVTVAKTLAWSMDKELVGMSSLFAIAGGLKTDGLVVPVIDARRGNAYAGLYDGANALMPDQHCKFSDFLAELKEAYPDQKLVFTGETAGFKADILEAGFEDDQIITDSEAVLPSAYALARLAETAEVVDNIHAFAPDYLKKVEAEEKWLEAHDKQDPNEAQDYVQRL</sequence>
<dbReference type="GO" id="GO:0005829">
    <property type="term" value="C:cytosol"/>
    <property type="evidence" value="ECO:0007669"/>
    <property type="project" value="TreeGrafter"/>
</dbReference>
<dbReference type="EMBL" id="BFFO01000001">
    <property type="protein sequence ID" value="GBG96108.1"/>
    <property type="molecule type" value="Genomic_DNA"/>
</dbReference>
<comment type="caution">
    <text evidence="2">The sequence shown here is derived from an EMBL/GenBank/DDBJ whole genome shotgun (WGS) entry which is preliminary data.</text>
</comment>
<dbReference type="InterPro" id="IPR000905">
    <property type="entry name" value="Gcp-like_dom"/>
</dbReference>
<dbReference type="SUPFAM" id="SSF53067">
    <property type="entry name" value="Actin-like ATPase domain"/>
    <property type="match status" value="2"/>
</dbReference>
<accession>A0A2R5HIG2</accession>
<dbReference type="Gene3D" id="3.30.420.40">
    <property type="match status" value="2"/>
</dbReference>
<dbReference type="Proteomes" id="UP000245021">
    <property type="component" value="Unassembled WGS sequence"/>
</dbReference>
<dbReference type="CDD" id="cd24032">
    <property type="entry name" value="ASKHA_NBD_TsaB"/>
    <property type="match status" value="1"/>
</dbReference>
<dbReference type="PANTHER" id="PTHR11735">
    <property type="entry name" value="TRNA N6-ADENOSINE THREONYLCARBAMOYLTRANSFERASE"/>
    <property type="match status" value="1"/>
</dbReference>
<evidence type="ECO:0000313" key="2">
    <source>
        <dbReference type="EMBL" id="GBG96108.1"/>
    </source>
</evidence>
<proteinExistence type="predicted"/>
<gene>
    <name evidence="2" type="primary">tsaB</name>
    <name evidence="2" type="ORF">NtB2_00212</name>
</gene>
<dbReference type="Pfam" id="PF00814">
    <property type="entry name" value="TsaD"/>
    <property type="match status" value="1"/>
</dbReference>